<feature type="domain" description="SBP-type" evidence="6">
    <location>
        <begin position="1"/>
        <end position="28"/>
    </location>
</feature>
<protein>
    <recommendedName>
        <fullName evidence="6">SBP-type domain-containing protein</fullName>
    </recommendedName>
</protein>
<dbReference type="PANTHER" id="PTHR31251">
    <property type="entry name" value="SQUAMOSA PROMOTER-BINDING-LIKE PROTEIN 4"/>
    <property type="match status" value="1"/>
</dbReference>
<dbReference type="AlphaFoldDB" id="A0AA38FG39"/>
<dbReference type="Proteomes" id="UP000824469">
    <property type="component" value="Unassembled WGS sequence"/>
</dbReference>
<keyword evidence="1" id="KW-0479">Metal-binding</keyword>
<evidence type="ECO:0000256" key="5">
    <source>
        <dbReference type="SAM" id="MobiDB-lite"/>
    </source>
</evidence>
<dbReference type="InterPro" id="IPR036893">
    <property type="entry name" value="SBP_sf"/>
</dbReference>
<evidence type="ECO:0000313" key="7">
    <source>
        <dbReference type="EMBL" id="KAH9301028.1"/>
    </source>
</evidence>
<reference evidence="7 8" key="1">
    <citation type="journal article" date="2021" name="Nat. Plants">
        <title>The Taxus genome provides insights into paclitaxel biosynthesis.</title>
        <authorList>
            <person name="Xiong X."/>
            <person name="Gou J."/>
            <person name="Liao Q."/>
            <person name="Li Y."/>
            <person name="Zhou Q."/>
            <person name="Bi G."/>
            <person name="Li C."/>
            <person name="Du R."/>
            <person name="Wang X."/>
            <person name="Sun T."/>
            <person name="Guo L."/>
            <person name="Liang H."/>
            <person name="Lu P."/>
            <person name="Wu Y."/>
            <person name="Zhang Z."/>
            <person name="Ro D.K."/>
            <person name="Shang Y."/>
            <person name="Huang S."/>
            <person name="Yan J."/>
        </authorList>
    </citation>
    <scope>NUCLEOTIDE SEQUENCE [LARGE SCALE GENOMIC DNA]</scope>
    <source>
        <strain evidence="7">Ta-2019</strain>
    </source>
</reference>
<dbReference type="PANTHER" id="PTHR31251:SF169">
    <property type="entry name" value="SQUAMOSA PROMOTER-BINDING-LIKE PROTEIN 8"/>
    <property type="match status" value="1"/>
</dbReference>
<evidence type="ECO:0000256" key="2">
    <source>
        <dbReference type="ARBA" id="ARBA00022771"/>
    </source>
</evidence>
<keyword evidence="8" id="KW-1185">Reference proteome</keyword>
<dbReference type="Pfam" id="PF03110">
    <property type="entry name" value="SBP"/>
    <property type="match status" value="1"/>
</dbReference>
<dbReference type="InterPro" id="IPR004333">
    <property type="entry name" value="SBP_dom"/>
</dbReference>
<accession>A0AA38FG39</accession>
<feature type="region of interest" description="Disordered" evidence="5">
    <location>
        <begin position="19"/>
        <end position="40"/>
    </location>
</feature>
<keyword evidence="3" id="KW-0862">Zinc</keyword>
<evidence type="ECO:0000256" key="4">
    <source>
        <dbReference type="PROSITE-ProRule" id="PRU00470"/>
    </source>
</evidence>
<gene>
    <name evidence="7" type="ORF">KI387_012611</name>
</gene>
<proteinExistence type="predicted"/>
<dbReference type="GO" id="GO:0008270">
    <property type="term" value="F:zinc ion binding"/>
    <property type="evidence" value="ECO:0007669"/>
    <property type="project" value="UniProtKB-KW"/>
</dbReference>
<sequence length="229" mass="25390">FHVISEFDDAKRSCRRRLAGHNERRRKSSSDSLANSASQEEKRLMGVLGERYPLGRFNMPYMSSSCGRALSLLSSQQQPWANSISCSNLPSRSSASASAALRELIAENRAQGLSRYSDDNNQYQRGYSIARMLQPLSIQEEHEKKCRLMPGLRSLENHGKVDDGDQVELKKNGRGVMGNSVVVRPTLDLLQHSDSLFGLHSGNNNTSSSASSSSEDCEIWKSLEGTHIT</sequence>
<name>A0AA38FG39_TAXCH</name>
<evidence type="ECO:0000256" key="3">
    <source>
        <dbReference type="ARBA" id="ARBA00022833"/>
    </source>
</evidence>
<dbReference type="GO" id="GO:0005634">
    <property type="term" value="C:nucleus"/>
    <property type="evidence" value="ECO:0007669"/>
    <property type="project" value="InterPro"/>
</dbReference>
<dbReference type="SUPFAM" id="SSF103612">
    <property type="entry name" value="SBT domain"/>
    <property type="match status" value="1"/>
</dbReference>
<dbReference type="PROSITE" id="PS51141">
    <property type="entry name" value="ZF_SBP"/>
    <property type="match status" value="1"/>
</dbReference>
<feature type="non-terminal residue" evidence="7">
    <location>
        <position position="229"/>
    </location>
</feature>
<dbReference type="InterPro" id="IPR044817">
    <property type="entry name" value="SBP-like"/>
</dbReference>
<dbReference type="OMA" id="WANSISC"/>
<evidence type="ECO:0000256" key="1">
    <source>
        <dbReference type="ARBA" id="ARBA00022723"/>
    </source>
</evidence>
<evidence type="ECO:0000313" key="8">
    <source>
        <dbReference type="Proteomes" id="UP000824469"/>
    </source>
</evidence>
<keyword evidence="2 4" id="KW-0863">Zinc-finger</keyword>
<organism evidence="7 8">
    <name type="scientific">Taxus chinensis</name>
    <name type="common">Chinese yew</name>
    <name type="synonym">Taxus wallichiana var. chinensis</name>
    <dbReference type="NCBI Taxonomy" id="29808"/>
    <lineage>
        <taxon>Eukaryota</taxon>
        <taxon>Viridiplantae</taxon>
        <taxon>Streptophyta</taxon>
        <taxon>Embryophyta</taxon>
        <taxon>Tracheophyta</taxon>
        <taxon>Spermatophyta</taxon>
        <taxon>Pinopsida</taxon>
        <taxon>Pinidae</taxon>
        <taxon>Conifers II</taxon>
        <taxon>Cupressales</taxon>
        <taxon>Taxaceae</taxon>
        <taxon>Taxus</taxon>
    </lineage>
</organism>
<evidence type="ECO:0000259" key="6">
    <source>
        <dbReference type="PROSITE" id="PS51141"/>
    </source>
</evidence>
<dbReference type="GO" id="GO:0003677">
    <property type="term" value="F:DNA binding"/>
    <property type="evidence" value="ECO:0007669"/>
    <property type="project" value="InterPro"/>
</dbReference>
<dbReference type="EMBL" id="JAHRHJ020000009">
    <property type="protein sequence ID" value="KAH9301028.1"/>
    <property type="molecule type" value="Genomic_DNA"/>
</dbReference>
<comment type="caution">
    <text evidence="7">The sequence shown here is derived from an EMBL/GenBank/DDBJ whole genome shotgun (WGS) entry which is preliminary data.</text>
</comment>